<name>A0AAD4GML0_ASPNN</name>
<gene>
    <name evidence="1" type="ORF">FE257_008177</name>
</gene>
<comment type="caution">
    <text evidence="1">The sequence shown here is derived from an EMBL/GenBank/DDBJ whole genome shotgun (WGS) entry which is preliminary data.</text>
</comment>
<evidence type="ECO:0000313" key="2">
    <source>
        <dbReference type="Proteomes" id="UP001194746"/>
    </source>
</evidence>
<evidence type="ECO:0000313" key="1">
    <source>
        <dbReference type="EMBL" id="KAF9882522.1"/>
    </source>
</evidence>
<keyword evidence="2" id="KW-1185">Reference proteome</keyword>
<organism evidence="1 2">
    <name type="scientific">Aspergillus nanangensis</name>
    <dbReference type="NCBI Taxonomy" id="2582783"/>
    <lineage>
        <taxon>Eukaryota</taxon>
        <taxon>Fungi</taxon>
        <taxon>Dikarya</taxon>
        <taxon>Ascomycota</taxon>
        <taxon>Pezizomycotina</taxon>
        <taxon>Eurotiomycetes</taxon>
        <taxon>Eurotiomycetidae</taxon>
        <taxon>Eurotiales</taxon>
        <taxon>Aspergillaceae</taxon>
        <taxon>Aspergillus</taxon>
        <taxon>Aspergillus subgen. Circumdati</taxon>
    </lineage>
</organism>
<feature type="non-terminal residue" evidence="1">
    <location>
        <position position="91"/>
    </location>
</feature>
<reference evidence="1" key="1">
    <citation type="journal article" date="2019" name="Beilstein J. Org. Chem.">
        <title>Nanangenines: drimane sesquiterpenoids as the dominant metabolite cohort of a novel Australian fungus, Aspergillus nanangensis.</title>
        <authorList>
            <person name="Lacey H.J."/>
            <person name="Gilchrist C.L.M."/>
            <person name="Crombie A."/>
            <person name="Kalaitzis J.A."/>
            <person name="Vuong D."/>
            <person name="Rutledge P.J."/>
            <person name="Turner P."/>
            <person name="Pitt J.I."/>
            <person name="Lacey E."/>
            <person name="Chooi Y.H."/>
            <person name="Piggott A.M."/>
        </authorList>
    </citation>
    <scope>NUCLEOTIDE SEQUENCE</scope>
    <source>
        <strain evidence="1">MST-FP2251</strain>
    </source>
</reference>
<sequence>EAQTHLQTKLNIISYRHAAIAISRVYLKSSGFKRDYGIEEVGLDKQAGHDSWTAGTVYARGLQEAPGHIEAQRRQYRAISREWHGFLGFET</sequence>
<accession>A0AAD4GML0</accession>
<dbReference type="Proteomes" id="UP001194746">
    <property type="component" value="Unassembled WGS sequence"/>
</dbReference>
<protein>
    <submittedName>
        <fullName evidence="1">Uncharacterized protein</fullName>
    </submittedName>
</protein>
<proteinExistence type="predicted"/>
<dbReference type="AlphaFoldDB" id="A0AAD4GML0"/>
<reference evidence="1" key="2">
    <citation type="submission" date="2020-02" db="EMBL/GenBank/DDBJ databases">
        <authorList>
            <person name="Gilchrist C.L.M."/>
            <person name="Chooi Y.-H."/>
        </authorList>
    </citation>
    <scope>NUCLEOTIDE SEQUENCE</scope>
    <source>
        <strain evidence="1">MST-FP2251</strain>
    </source>
</reference>
<feature type="non-terminal residue" evidence="1">
    <location>
        <position position="1"/>
    </location>
</feature>
<dbReference type="EMBL" id="VCAU01000419">
    <property type="protein sequence ID" value="KAF9882522.1"/>
    <property type="molecule type" value="Genomic_DNA"/>
</dbReference>